<proteinExistence type="predicted"/>
<gene>
    <name evidence="2" type="ORF">FA13DRAFT_1732614</name>
</gene>
<accession>A0A4Y7TC25</accession>
<dbReference type="Proteomes" id="UP000298030">
    <property type="component" value="Unassembled WGS sequence"/>
</dbReference>
<evidence type="ECO:0000256" key="1">
    <source>
        <dbReference type="SAM" id="MobiDB-lite"/>
    </source>
</evidence>
<protein>
    <submittedName>
        <fullName evidence="2">Uncharacterized protein</fullName>
    </submittedName>
</protein>
<reference evidence="2 3" key="1">
    <citation type="journal article" date="2019" name="Nat. Ecol. Evol.">
        <title>Megaphylogeny resolves global patterns of mushroom evolution.</title>
        <authorList>
            <person name="Varga T."/>
            <person name="Krizsan K."/>
            <person name="Foldi C."/>
            <person name="Dima B."/>
            <person name="Sanchez-Garcia M."/>
            <person name="Sanchez-Ramirez S."/>
            <person name="Szollosi G.J."/>
            <person name="Szarkandi J.G."/>
            <person name="Papp V."/>
            <person name="Albert L."/>
            <person name="Andreopoulos W."/>
            <person name="Angelini C."/>
            <person name="Antonin V."/>
            <person name="Barry K.W."/>
            <person name="Bougher N.L."/>
            <person name="Buchanan P."/>
            <person name="Buyck B."/>
            <person name="Bense V."/>
            <person name="Catcheside P."/>
            <person name="Chovatia M."/>
            <person name="Cooper J."/>
            <person name="Damon W."/>
            <person name="Desjardin D."/>
            <person name="Finy P."/>
            <person name="Geml J."/>
            <person name="Haridas S."/>
            <person name="Hughes K."/>
            <person name="Justo A."/>
            <person name="Karasinski D."/>
            <person name="Kautmanova I."/>
            <person name="Kiss B."/>
            <person name="Kocsube S."/>
            <person name="Kotiranta H."/>
            <person name="LaButti K.M."/>
            <person name="Lechner B.E."/>
            <person name="Liimatainen K."/>
            <person name="Lipzen A."/>
            <person name="Lukacs Z."/>
            <person name="Mihaltcheva S."/>
            <person name="Morgado L.N."/>
            <person name="Niskanen T."/>
            <person name="Noordeloos M.E."/>
            <person name="Ohm R.A."/>
            <person name="Ortiz-Santana B."/>
            <person name="Ovrebo C."/>
            <person name="Racz N."/>
            <person name="Riley R."/>
            <person name="Savchenko A."/>
            <person name="Shiryaev A."/>
            <person name="Soop K."/>
            <person name="Spirin V."/>
            <person name="Szebenyi C."/>
            <person name="Tomsovsky M."/>
            <person name="Tulloss R.E."/>
            <person name="Uehling J."/>
            <person name="Grigoriev I.V."/>
            <person name="Vagvolgyi C."/>
            <person name="Papp T."/>
            <person name="Martin F.M."/>
            <person name="Miettinen O."/>
            <person name="Hibbett D.S."/>
            <person name="Nagy L.G."/>
        </authorList>
    </citation>
    <scope>NUCLEOTIDE SEQUENCE [LARGE SCALE GENOMIC DNA]</scope>
    <source>
        <strain evidence="2 3">FP101781</strain>
    </source>
</reference>
<dbReference type="OrthoDB" id="3109526at2759"/>
<comment type="caution">
    <text evidence="2">The sequence shown here is derived from an EMBL/GenBank/DDBJ whole genome shotgun (WGS) entry which is preliminary data.</text>
</comment>
<sequence>MPTGRAIVAVPTKGLRTRISSLANSTMYPLIPRFPDPAAGPVRADSTGLLITSTTSISGDGSRYGVDTEMYFTMDKSPSSAAYALKGLDGQPDPRYGNKSNPPIEDGMEALSHHSTVDQGPDGTERWGRHAEAAVPWRCWKEVVGWDGKHL</sequence>
<evidence type="ECO:0000313" key="2">
    <source>
        <dbReference type="EMBL" id="TEB31727.1"/>
    </source>
</evidence>
<dbReference type="EMBL" id="QPFP01000018">
    <property type="protein sequence ID" value="TEB31727.1"/>
    <property type="molecule type" value="Genomic_DNA"/>
</dbReference>
<name>A0A4Y7TC25_COPMI</name>
<organism evidence="2 3">
    <name type="scientific">Coprinellus micaceus</name>
    <name type="common">Glistening ink-cap mushroom</name>
    <name type="synonym">Coprinus micaceus</name>
    <dbReference type="NCBI Taxonomy" id="71717"/>
    <lineage>
        <taxon>Eukaryota</taxon>
        <taxon>Fungi</taxon>
        <taxon>Dikarya</taxon>
        <taxon>Basidiomycota</taxon>
        <taxon>Agaricomycotina</taxon>
        <taxon>Agaricomycetes</taxon>
        <taxon>Agaricomycetidae</taxon>
        <taxon>Agaricales</taxon>
        <taxon>Agaricineae</taxon>
        <taxon>Psathyrellaceae</taxon>
        <taxon>Coprinellus</taxon>
    </lineage>
</organism>
<keyword evidence="3" id="KW-1185">Reference proteome</keyword>
<feature type="region of interest" description="Disordered" evidence="1">
    <location>
        <begin position="87"/>
        <end position="107"/>
    </location>
</feature>
<dbReference type="AlphaFoldDB" id="A0A4Y7TC25"/>
<evidence type="ECO:0000313" key="3">
    <source>
        <dbReference type="Proteomes" id="UP000298030"/>
    </source>
</evidence>